<dbReference type="RefSeq" id="WP_227210574.1">
    <property type="nucleotide sequence ID" value="NZ_BAABZQ010000001.1"/>
</dbReference>
<organism evidence="2 3">
    <name type="scientific">Blautia parvula</name>
    <dbReference type="NCBI Taxonomy" id="2877527"/>
    <lineage>
        <taxon>Bacteria</taxon>
        <taxon>Bacillati</taxon>
        <taxon>Bacillota</taxon>
        <taxon>Clostridia</taxon>
        <taxon>Lachnospirales</taxon>
        <taxon>Lachnospiraceae</taxon>
        <taxon>Blautia</taxon>
    </lineage>
</organism>
<evidence type="ECO:0000259" key="1">
    <source>
        <dbReference type="SMART" id="SM00481"/>
    </source>
</evidence>
<dbReference type="Proteomes" id="UP001600941">
    <property type="component" value="Unassembled WGS sequence"/>
</dbReference>
<gene>
    <name evidence="2" type="ORF">K340107D12_23060</name>
</gene>
<keyword evidence="3" id="KW-1185">Reference proteome</keyword>
<feature type="domain" description="Polymerase/histidinol phosphatase N-terminal" evidence="1">
    <location>
        <begin position="4"/>
        <end position="68"/>
    </location>
</feature>
<proteinExistence type="predicted"/>
<evidence type="ECO:0000313" key="3">
    <source>
        <dbReference type="Proteomes" id="UP001600941"/>
    </source>
</evidence>
<dbReference type="SUPFAM" id="SSF89550">
    <property type="entry name" value="PHP domain-like"/>
    <property type="match status" value="1"/>
</dbReference>
<protein>
    <submittedName>
        <fullName evidence="2">PHP domain-containing protein</fullName>
    </submittedName>
</protein>
<dbReference type="CDD" id="cd07438">
    <property type="entry name" value="PHP_HisPPase_AMP"/>
    <property type="match status" value="1"/>
</dbReference>
<dbReference type="InterPro" id="IPR016195">
    <property type="entry name" value="Pol/histidinol_Pase-like"/>
</dbReference>
<sequence length="299" mass="33151">MSRVDLHIHTKFSDDGEFSPEEIIRQCEACGMEWIAVTDHNCVRGVAEALKAAVKVRVIRGVELDCVYRGQNFHLLGYGIDVNREEFAAVEQDILQQERRAAEEKIRLFRQAAGIVVDADEILAGADNGVVTGEQIAEHVLKRGDADRYEILAPYLPGGEKSDMPNVRFYWDFFAKGKPAYVEISYLSLPDAAALIHSAGGAAVLAHPGQNLGGDDELLDQITEEKIDGIEVFSSYHSREQALHYMEAAEQKGLFVTCGSDFHGKNKPNIVLGGHNALWSDERLTSELKKCSLWKLPVL</sequence>
<name>A0ABQ0BSI1_9FIRM</name>
<evidence type="ECO:0000313" key="2">
    <source>
        <dbReference type="EMBL" id="GAA6499490.1"/>
    </source>
</evidence>
<dbReference type="Gene3D" id="3.20.20.140">
    <property type="entry name" value="Metal-dependent hydrolases"/>
    <property type="match status" value="1"/>
</dbReference>
<comment type="caution">
    <text evidence="2">The sequence shown here is derived from an EMBL/GenBank/DDBJ whole genome shotgun (WGS) entry which is preliminary data.</text>
</comment>
<reference evidence="2 3" key="1">
    <citation type="submission" date="2024-04" db="EMBL/GenBank/DDBJ databases">
        <title>Defined microbial consortia suppress multidrug-resistant proinflammatory Enterobacteriaceae via ecological control.</title>
        <authorList>
            <person name="Furuichi M."/>
            <person name="Kawaguchi T."/>
            <person name="Pust M."/>
            <person name="Yasuma K."/>
            <person name="Plichta D."/>
            <person name="Hasegawa N."/>
            <person name="Ohya T."/>
            <person name="Bhattarai S."/>
            <person name="Sasajima S."/>
            <person name="Aoto Y."/>
            <person name="Tuganbaev T."/>
            <person name="Yaginuma M."/>
            <person name="Ueda M."/>
            <person name="Okahashi N."/>
            <person name="Amafuji K."/>
            <person name="Kiridooshi Y."/>
            <person name="Sugita K."/>
            <person name="Strazar M."/>
            <person name="Skelly A."/>
            <person name="Suda W."/>
            <person name="Hattori M."/>
            <person name="Nakamoto N."/>
            <person name="Caballero S."/>
            <person name="Norman J."/>
            <person name="Olle B."/>
            <person name="Tanoue T."/>
            <person name="Arita M."/>
            <person name="Bucci V."/>
            <person name="Atarashi K."/>
            <person name="Xavier R."/>
            <person name="Honda K."/>
        </authorList>
    </citation>
    <scope>NUCLEOTIDE SEQUENCE [LARGE SCALE GENOMIC DNA]</scope>
    <source>
        <strain evidence="3">k34-0107-D12</strain>
    </source>
</reference>
<dbReference type="InterPro" id="IPR052018">
    <property type="entry name" value="PHP_domain"/>
</dbReference>
<dbReference type="EMBL" id="BAABZQ010000001">
    <property type="protein sequence ID" value="GAA6499490.1"/>
    <property type="molecule type" value="Genomic_DNA"/>
</dbReference>
<accession>A0ABQ0BSI1</accession>
<dbReference type="Pfam" id="PF02811">
    <property type="entry name" value="PHP"/>
    <property type="match status" value="1"/>
</dbReference>
<dbReference type="Gene3D" id="1.10.150.650">
    <property type="match status" value="1"/>
</dbReference>
<dbReference type="PANTHER" id="PTHR42924:SF3">
    <property type="entry name" value="POLYMERASE_HISTIDINOL PHOSPHATASE N-TERMINAL DOMAIN-CONTAINING PROTEIN"/>
    <property type="match status" value="1"/>
</dbReference>
<dbReference type="PANTHER" id="PTHR42924">
    <property type="entry name" value="EXONUCLEASE"/>
    <property type="match status" value="1"/>
</dbReference>
<dbReference type="SMART" id="SM00481">
    <property type="entry name" value="POLIIIAc"/>
    <property type="match status" value="1"/>
</dbReference>
<dbReference type="InterPro" id="IPR004013">
    <property type="entry name" value="PHP_dom"/>
</dbReference>
<dbReference type="InterPro" id="IPR003141">
    <property type="entry name" value="Pol/His_phosphatase_N"/>
</dbReference>